<dbReference type="SUPFAM" id="SSF50494">
    <property type="entry name" value="Trypsin-like serine proteases"/>
    <property type="match status" value="1"/>
</dbReference>
<dbReference type="PROSITE" id="PS00135">
    <property type="entry name" value="TRYPSIN_SER"/>
    <property type="match status" value="1"/>
</dbReference>
<reference evidence="5" key="1">
    <citation type="submission" date="2022-11" db="EMBL/GenBank/DDBJ databases">
        <title>Centuries of genome instability and evolution in soft-shell clam transmissible cancer (bioRxiv).</title>
        <authorList>
            <person name="Hart S.F.M."/>
            <person name="Yonemitsu M.A."/>
            <person name="Giersch R.M."/>
            <person name="Beal B.F."/>
            <person name="Arriagada G."/>
            <person name="Davis B.W."/>
            <person name="Ostrander E.A."/>
            <person name="Goff S.P."/>
            <person name="Metzger M.J."/>
        </authorList>
    </citation>
    <scope>NUCLEOTIDE SEQUENCE</scope>
    <source>
        <strain evidence="5">MELC-2E11</strain>
        <tissue evidence="5">Siphon/mantle</tissue>
    </source>
</reference>
<dbReference type="EMBL" id="CP111027">
    <property type="protein sequence ID" value="WAR29250.1"/>
    <property type="molecule type" value="Genomic_DNA"/>
</dbReference>
<keyword evidence="3" id="KW-0732">Signal</keyword>
<accession>A0ABY7G501</accession>
<name>A0ABY7G501_MYAAR</name>
<feature type="signal peptide" evidence="3">
    <location>
        <begin position="1"/>
        <end position="20"/>
    </location>
</feature>
<protein>
    <submittedName>
        <fullName evidence="5">CTRB-like protein</fullName>
    </submittedName>
</protein>
<keyword evidence="6" id="KW-1185">Reference proteome</keyword>
<dbReference type="InterPro" id="IPR009003">
    <property type="entry name" value="Peptidase_S1_PA"/>
</dbReference>
<dbReference type="InterPro" id="IPR033116">
    <property type="entry name" value="TRYPSIN_SER"/>
</dbReference>
<evidence type="ECO:0000313" key="6">
    <source>
        <dbReference type="Proteomes" id="UP001164746"/>
    </source>
</evidence>
<feature type="chain" id="PRO_5045818976" evidence="3">
    <location>
        <begin position="21"/>
        <end position="217"/>
    </location>
</feature>
<dbReference type="Pfam" id="PF00089">
    <property type="entry name" value="Trypsin"/>
    <property type="match status" value="1"/>
</dbReference>
<evidence type="ECO:0000259" key="4">
    <source>
        <dbReference type="PROSITE" id="PS50240"/>
    </source>
</evidence>
<gene>
    <name evidence="5" type="ORF">MAR_002818</name>
</gene>
<evidence type="ECO:0000256" key="2">
    <source>
        <dbReference type="ARBA" id="ARBA00024195"/>
    </source>
</evidence>
<dbReference type="InterPro" id="IPR051487">
    <property type="entry name" value="Ser/Thr_Proteases_Immune/Dev"/>
</dbReference>
<feature type="non-terminal residue" evidence="5">
    <location>
        <position position="217"/>
    </location>
</feature>
<dbReference type="Proteomes" id="UP001164746">
    <property type="component" value="Chromosome 16"/>
</dbReference>
<organism evidence="5 6">
    <name type="scientific">Mya arenaria</name>
    <name type="common">Soft-shell clam</name>
    <dbReference type="NCBI Taxonomy" id="6604"/>
    <lineage>
        <taxon>Eukaryota</taxon>
        <taxon>Metazoa</taxon>
        <taxon>Spiralia</taxon>
        <taxon>Lophotrochozoa</taxon>
        <taxon>Mollusca</taxon>
        <taxon>Bivalvia</taxon>
        <taxon>Autobranchia</taxon>
        <taxon>Heteroconchia</taxon>
        <taxon>Euheterodonta</taxon>
        <taxon>Imparidentia</taxon>
        <taxon>Neoheterodontei</taxon>
        <taxon>Myida</taxon>
        <taxon>Myoidea</taxon>
        <taxon>Myidae</taxon>
        <taxon>Mya</taxon>
    </lineage>
</organism>
<dbReference type="PROSITE" id="PS50240">
    <property type="entry name" value="TRYPSIN_DOM"/>
    <property type="match status" value="1"/>
</dbReference>
<dbReference type="Gene3D" id="2.40.10.10">
    <property type="entry name" value="Trypsin-like serine proteases"/>
    <property type="match status" value="1"/>
</dbReference>
<evidence type="ECO:0000313" key="5">
    <source>
        <dbReference type="EMBL" id="WAR29250.1"/>
    </source>
</evidence>
<evidence type="ECO:0000256" key="1">
    <source>
        <dbReference type="ARBA" id="ARBA00023157"/>
    </source>
</evidence>
<dbReference type="InterPro" id="IPR043504">
    <property type="entry name" value="Peptidase_S1_PA_chymotrypsin"/>
</dbReference>
<proteinExistence type="inferred from homology"/>
<dbReference type="InterPro" id="IPR001254">
    <property type="entry name" value="Trypsin_dom"/>
</dbReference>
<sequence length="217" mass="23878">MKMVLRVLAIALLSIGYADANICTSMYYGTCYDLFSGLNGACSAEVLELVEQPLLEIQLTKSWEEPLPSMENTRGKLGNYASQWSVGVGLQDQRSIYTTNIVSTSHIYPHERFIGGQTNINDIALVKLSKRIDISGRYARPACLPQQSDSFTNDICTVSGWGATYYDANGHAPITNQLEYVNLRTISNNECSYYLGSSHGDSGGPLVCKRNGVWEIA</sequence>
<feature type="domain" description="Peptidase S1" evidence="4">
    <location>
        <begin position="42"/>
        <end position="217"/>
    </location>
</feature>
<dbReference type="SMART" id="SM00020">
    <property type="entry name" value="Tryp_SPc"/>
    <property type="match status" value="1"/>
</dbReference>
<dbReference type="PANTHER" id="PTHR24256">
    <property type="entry name" value="TRYPTASE-RELATED"/>
    <property type="match status" value="1"/>
</dbReference>
<comment type="similarity">
    <text evidence="2">Belongs to the peptidase S1 family. CLIP subfamily.</text>
</comment>
<keyword evidence="1" id="KW-1015">Disulfide bond</keyword>
<evidence type="ECO:0000256" key="3">
    <source>
        <dbReference type="SAM" id="SignalP"/>
    </source>
</evidence>